<keyword evidence="5 8" id="KW-0472">Membrane</keyword>
<dbReference type="InterPro" id="IPR002898">
    <property type="entry name" value="MotA_ExbB_proton_chnl"/>
</dbReference>
<evidence type="ECO:0000256" key="1">
    <source>
        <dbReference type="ARBA" id="ARBA00004651"/>
    </source>
</evidence>
<keyword evidence="3 8" id="KW-0812">Transmembrane</keyword>
<evidence type="ECO:0000256" key="3">
    <source>
        <dbReference type="ARBA" id="ARBA00022692"/>
    </source>
</evidence>
<evidence type="ECO:0000259" key="9">
    <source>
        <dbReference type="Pfam" id="PF01618"/>
    </source>
</evidence>
<proteinExistence type="inferred from homology"/>
<comment type="similarity">
    <text evidence="6">Belongs to the exbB/tolQ family.</text>
</comment>
<dbReference type="Proteomes" id="UP000886890">
    <property type="component" value="Unassembled WGS sequence"/>
</dbReference>
<comment type="caution">
    <text evidence="10">The sequence shown here is derived from an EMBL/GenBank/DDBJ whole genome shotgun (WGS) entry which is preliminary data.</text>
</comment>
<evidence type="ECO:0000256" key="4">
    <source>
        <dbReference type="ARBA" id="ARBA00022989"/>
    </source>
</evidence>
<dbReference type="GO" id="GO:0015031">
    <property type="term" value="P:protein transport"/>
    <property type="evidence" value="ECO:0007669"/>
    <property type="project" value="UniProtKB-KW"/>
</dbReference>
<dbReference type="Pfam" id="PF01618">
    <property type="entry name" value="MotA_ExbB"/>
    <property type="match status" value="1"/>
</dbReference>
<dbReference type="GO" id="GO:0005886">
    <property type="term" value="C:plasma membrane"/>
    <property type="evidence" value="ECO:0007669"/>
    <property type="project" value="UniProtKB-SubCell"/>
</dbReference>
<evidence type="ECO:0000256" key="6">
    <source>
        <dbReference type="RuleBase" id="RU004057"/>
    </source>
</evidence>
<feature type="domain" description="MotA/TolQ/ExbB proton channel" evidence="9">
    <location>
        <begin position="118"/>
        <end position="223"/>
    </location>
</feature>
<feature type="transmembrane region" description="Helical" evidence="8">
    <location>
        <begin position="192"/>
        <end position="213"/>
    </location>
</feature>
<dbReference type="EMBL" id="DXEK01000042">
    <property type="protein sequence ID" value="HIX76448.1"/>
    <property type="molecule type" value="Genomic_DNA"/>
</dbReference>
<evidence type="ECO:0000256" key="8">
    <source>
        <dbReference type="SAM" id="Phobius"/>
    </source>
</evidence>
<reference evidence="10" key="1">
    <citation type="journal article" date="2021" name="PeerJ">
        <title>Extensive microbial diversity within the chicken gut microbiome revealed by metagenomics and culture.</title>
        <authorList>
            <person name="Gilroy R."/>
            <person name="Ravi A."/>
            <person name="Getino M."/>
            <person name="Pursley I."/>
            <person name="Horton D.L."/>
            <person name="Alikhan N.F."/>
            <person name="Baker D."/>
            <person name="Gharbi K."/>
            <person name="Hall N."/>
            <person name="Watson M."/>
            <person name="Adriaenssens E.M."/>
            <person name="Foster-Nyarko E."/>
            <person name="Jarju S."/>
            <person name="Secka A."/>
            <person name="Antonio M."/>
            <person name="Oren A."/>
            <person name="Chaudhuri R.R."/>
            <person name="La Ragione R."/>
            <person name="Hildebrand F."/>
            <person name="Pallen M.J."/>
        </authorList>
    </citation>
    <scope>NUCLEOTIDE SEQUENCE</scope>
    <source>
        <strain evidence="10">CHK183-1962</strain>
    </source>
</reference>
<keyword evidence="4 8" id="KW-1133">Transmembrane helix</keyword>
<evidence type="ECO:0000313" key="11">
    <source>
        <dbReference type="Proteomes" id="UP000886890"/>
    </source>
</evidence>
<evidence type="ECO:0000256" key="5">
    <source>
        <dbReference type="ARBA" id="ARBA00023136"/>
    </source>
</evidence>
<feature type="transmembrane region" description="Helical" evidence="8">
    <location>
        <begin position="20"/>
        <end position="38"/>
    </location>
</feature>
<feature type="region of interest" description="Disordered" evidence="7">
    <location>
        <begin position="522"/>
        <end position="546"/>
    </location>
</feature>
<reference evidence="10" key="2">
    <citation type="submission" date="2021-04" db="EMBL/GenBank/DDBJ databases">
        <authorList>
            <person name="Gilroy R."/>
        </authorList>
    </citation>
    <scope>NUCLEOTIDE SEQUENCE</scope>
    <source>
        <strain evidence="10">CHK183-1962</strain>
    </source>
</reference>
<protein>
    <submittedName>
        <fullName evidence="10">MotA/TolQ/ExbB proton channel family protein</fullName>
    </submittedName>
</protein>
<feature type="compositionally biased region" description="Basic and acidic residues" evidence="7">
    <location>
        <begin position="535"/>
        <end position="546"/>
    </location>
</feature>
<organism evidence="10 11">
    <name type="scientific">Candidatus Fusicatenibacter merdavium</name>
    <dbReference type="NCBI Taxonomy" id="2838600"/>
    <lineage>
        <taxon>Bacteria</taxon>
        <taxon>Bacillati</taxon>
        <taxon>Bacillota</taxon>
        <taxon>Clostridia</taxon>
        <taxon>Lachnospirales</taxon>
        <taxon>Lachnospiraceae</taxon>
        <taxon>Fusicatenibacter</taxon>
    </lineage>
</organism>
<feature type="transmembrane region" description="Helical" evidence="8">
    <location>
        <begin position="44"/>
        <end position="61"/>
    </location>
</feature>
<name>A0A9D1XBF6_9FIRM</name>
<accession>A0A9D1XBF6</accession>
<dbReference type="AlphaFoldDB" id="A0A9D1XBF6"/>
<keyword evidence="6" id="KW-0653">Protein transport</keyword>
<evidence type="ECO:0000313" key="10">
    <source>
        <dbReference type="EMBL" id="HIX76448.1"/>
    </source>
</evidence>
<keyword evidence="6" id="KW-0813">Transport</keyword>
<evidence type="ECO:0000256" key="2">
    <source>
        <dbReference type="ARBA" id="ARBA00022475"/>
    </source>
</evidence>
<comment type="subcellular location">
    <subcellularLocation>
        <location evidence="1">Cell membrane</location>
        <topology evidence="1">Multi-pass membrane protein</topology>
    </subcellularLocation>
    <subcellularLocation>
        <location evidence="6">Membrane</location>
        <topology evidence="6">Multi-pass membrane protein</topology>
    </subcellularLocation>
</comment>
<gene>
    <name evidence="10" type="ORF">H9734_02465</name>
</gene>
<keyword evidence="2" id="KW-1003">Cell membrane</keyword>
<sequence length="599" mass="68640">MEKKKAEAMIRDLFKNSKVVLYLILILMLTVTVLLLAGSEPDSMLFNLVFLAAMAALIFAADRRGMQVLEQAARDCRTVREKIEELTGGLPAEDGAKNRLWDLLKQDPMVSFSDAVLDRSWKNFCRKKNPDEIEEALDENLILERSQKGYCEMVPGFLTALGILGTFLGLVMSMESFSFDSADQIEATMENIVSGIHVAFYTSIYGVALSIVYNIIYRSRVQKTCDELFELQETVHRNLPPLQAENSGKELAELHTEELLTLRNIEASLGKGLSKELGDAVSTRLQPIFTEINQSLKRVIGDFRAEQSASLSYIVEAFVRQMSEQLDSHINVLGGSVERLSRSQEEMTTELNGLLQEISRTARDTGKINEESEKILFRFETYMDRLNSMQGHVNDTFGIVENYTKELYDSMNEQSRMIAMMQEHEKQIMAACSSLEKIQTDFARQTDANLSVTQKMAEHQEEFRENLAAVLQKTGSYEQKMFDILTELKAVQLSAVSQTQKAMEAMREERQEGERAAREYRKELEQRETSFSAQRESEASAHGQDLRDLQLQTNELLLQLIRTVQENREQTFLKRCGNRLRNRRFFRRNKELEQQEEHT</sequence>
<evidence type="ECO:0000256" key="7">
    <source>
        <dbReference type="SAM" id="MobiDB-lite"/>
    </source>
</evidence>
<feature type="transmembrane region" description="Helical" evidence="8">
    <location>
        <begin position="153"/>
        <end position="172"/>
    </location>
</feature>